<evidence type="ECO:0000256" key="8">
    <source>
        <dbReference type="ARBA" id="ARBA00023319"/>
    </source>
</evidence>
<dbReference type="Proteomes" id="UP000000437">
    <property type="component" value="Chromosome 1"/>
</dbReference>
<protein>
    <submittedName>
        <fullName evidence="11">Si:dkey-1h24.6</fullName>
    </submittedName>
    <submittedName>
        <fullName evidence="13 14">T-cell-specific surface glycoprotein CD28</fullName>
    </submittedName>
</protein>
<dbReference type="SMR" id="A0A8M1QVE3"/>
<dbReference type="GO" id="GO:0042129">
    <property type="term" value="P:regulation of T cell proliferation"/>
    <property type="evidence" value="ECO:0007669"/>
    <property type="project" value="InterPro"/>
</dbReference>
<evidence type="ECO:0000256" key="10">
    <source>
        <dbReference type="SAM" id="SignalP"/>
    </source>
</evidence>
<keyword evidence="12" id="KW-1185">Reference proteome</keyword>
<dbReference type="GeneTree" id="ENSGT00530000063873"/>
<accession>E9QBT7</accession>
<keyword evidence="4 9" id="KW-1133">Transmembrane helix</keyword>
<dbReference type="PaxDb" id="7955-ENSDARP00000121388"/>
<dbReference type="KEGG" id="dre:100151365"/>
<dbReference type="ZFIN" id="ZDB-GENE-100922-103">
    <property type="gene designation" value="si:dkey-1h24.6"/>
</dbReference>
<keyword evidence="7" id="KW-0325">Glycoprotein</keyword>
<dbReference type="RefSeq" id="XP_021326883.1">
    <property type="nucleotide sequence ID" value="XM_021471208.2"/>
</dbReference>
<dbReference type="Gene3D" id="2.60.40.10">
    <property type="entry name" value="Immunoglobulins"/>
    <property type="match status" value="1"/>
</dbReference>
<dbReference type="PANTHER" id="PTHR11494:SF9">
    <property type="entry name" value="SI:DKEY-1H24.6"/>
    <property type="match status" value="1"/>
</dbReference>
<reference evidence="13 14" key="3">
    <citation type="submission" date="2025-04" db="UniProtKB">
        <authorList>
            <consortium name="RefSeq"/>
        </authorList>
    </citation>
    <scope>IDENTIFICATION</scope>
    <source>
        <strain evidence="13 14">Tuebingen</strain>
    </source>
</reference>
<dbReference type="EMBL" id="BX005426">
    <property type="status" value="NOT_ANNOTATED_CDS"/>
    <property type="molecule type" value="Genomic_DNA"/>
</dbReference>
<evidence type="ECO:0000313" key="11">
    <source>
        <dbReference type="Ensembl" id="ENSDARP00000121388"/>
    </source>
</evidence>
<dbReference type="STRING" id="7955.ENSDARP00000121388"/>
<keyword evidence="6" id="KW-1015">Disulfide bond</keyword>
<keyword evidence="5 9" id="KW-0472">Membrane</keyword>
<evidence type="ECO:0000313" key="14">
    <source>
        <dbReference type="RefSeq" id="XP_021326883.1"/>
    </source>
</evidence>
<dbReference type="RefSeq" id="XP_001923482.1">
    <property type="nucleotide sequence ID" value="XM_001923447.7"/>
</dbReference>
<accession>A0A8M1QVE3</accession>
<dbReference type="AGR" id="ZFIN:ZDB-GENE-100922-103"/>
<evidence type="ECO:0000256" key="9">
    <source>
        <dbReference type="SAM" id="Phobius"/>
    </source>
</evidence>
<dbReference type="SUPFAM" id="SSF48726">
    <property type="entry name" value="Immunoglobulin"/>
    <property type="match status" value="1"/>
</dbReference>
<comment type="subcellular location">
    <subcellularLocation>
        <location evidence="1">Membrane</location>
        <topology evidence="1">Single-pass type I membrane protein</topology>
    </subcellularLocation>
</comment>
<reference evidence="11" key="1">
    <citation type="submission" date="2011-07" db="UniProtKB">
        <authorList>
            <consortium name="Ensembl"/>
        </authorList>
    </citation>
    <scope>IDENTIFICATION</scope>
    <source>
        <strain evidence="11">Tuebingen</strain>
    </source>
</reference>
<dbReference type="InterPro" id="IPR036179">
    <property type="entry name" value="Ig-like_dom_sf"/>
</dbReference>
<gene>
    <name evidence="11 13 14 15" type="primary">si:dkey-1h24.6</name>
</gene>
<feature type="transmembrane region" description="Helical" evidence="9">
    <location>
        <begin position="156"/>
        <end position="178"/>
    </location>
</feature>
<evidence type="ECO:0000256" key="7">
    <source>
        <dbReference type="ARBA" id="ARBA00023180"/>
    </source>
</evidence>
<dbReference type="InterPro" id="IPR040216">
    <property type="entry name" value="CTLA4/CD28"/>
</dbReference>
<dbReference type="PANTHER" id="PTHR11494">
    <property type="entry name" value="CYTOTOXIC T-LYMPHOCYTE PROTEIN"/>
    <property type="match status" value="1"/>
</dbReference>
<keyword evidence="2 9" id="KW-0812">Transmembrane</keyword>
<evidence type="ECO:0000256" key="1">
    <source>
        <dbReference type="ARBA" id="ARBA00004479"/>
    </source>
</evidence>
<proteinExistence type="predicted"/>
<dbReference type="AlphaFoldDB" id="A0A8M1QVE3"/>
<sequence length="225" mass="25590">MEIFWRCVTLLSLCLLQSTPSETQNTCKGELPLIEYVPLNSTVKVACPKLSAPEMDFRLFKDGDEVISIYVKINHTSIPKTNTNKEFPAEFSVDLDNSSSFILTVVTVNMTALYTCEASISYPPPFKYVDHKPQTIVFVEARSEKRPDLCQQSNHLNLWVAFGLLATYGVLMTCITILRIKPRQIGFFKDRECGRKWQGVQHPTRQGFYIQPRNCLTTSTVTKPL</sequence>
<dbReference type="GO" id="GO:0009897">
    <property type="term" value="C:external side of plasma membrane"/>
    <property type="evidence" value="ECO:0000318"/>
    <property type="project" value="GO_Central"/>
</dbReference>
<keyword evidence="3 10" id="KW-0732">Signal</keyword>
<feature type="signal peptide" evidence="10">
    <location>
        <begin position="1"/>
        <end position="23"/>
    </location>
</feature>
<organism evidence="12 13">
    <name type="scientific">Danio rerio</name>
    <name type="common">Zebrafish</name>
    <name type="synonym">Brachydanio rerio</name>
    <dbReference type="NCBI Taxonomy" id="7955"/>
    <lineage>
        <taxon>Eukaryota</taxon>
        <taxon>Metazoa</taxon>
        <taxon>Chordata</taxon>
        <taxon>Craniata</taxon>
        <taxon>Vertebrata</taxon>
        <taxon>Euteleostomi</taxon>
        <taxon>Actinopterygii</taxon>
        <taxon>Neopterygii</taxon>
        <taxon>Teleostei</taxon>
        <taxon>Ostariophysi</taxon>
        <taxon>Cypriniformes</taxon>
        <taxon>Danionidae</taxon>
        <taxon>Danioninae</taxon>
        <taxon>Danio</taxon>
    </lineage>
</organism>
<dbReference type="Ensembl" id="ENSDART00000132063.3">
    <property type="protein sequence ID" value="ENSDARP00000121388.1"/>
    <property type="gene ID" value="ENSDARG00000092653.3"/>
</dbReference>
<evidence type="ECO:0000256" key="6">
    <source>
        <dbReference type="ARBA" id="ARBA00023157"/>
    </source>
</evidence>
<dbReference type="OrthoDB" id="8654606at2759"/>
<name>A0A8M1QVE3_DANRE</name>
<evidence type="ECO:0000256" key="2">
    <source>
        <dbReference type="ARBA" id="ARBA00022692"/>
    </source>
</evidence>
<dbReference type="HOGENOM" id="CLU_1229558_0_0_1"/>
<dbReference type="OMA" id="QQWDVQC"/>
<feature type="chain" id="PRO_5044692852" evidence="10">
    <location>
        <begin position="24"/>
        <end position="225"/>
    </location>
</feature>
<evidence type="ECO:0000256" key="5">
    <source>
        <dbReference type="ARBA" id="ARBA00023136"/>
    </source>
</evidence>
<dbReference type="GO" id="GO:0050852">
    <property type="term" value="P:T cell receptor signaling pathway"/>
    <property type="evidence" value="ECO:0000318"/>
    <property type="project" value="GO_Central"/>
</dbReference>
<evidence type="ECO:0000313" key="12">
    <source>
        <dbReference type="Proteomes" id="UP000000437"/>
    </source>
</evidence>
<evidence type="ECO:0000313" key="13">
    <source>
        <dbReference type="RefSeq" id="XP_001923482.1"/>
    </source>
</evidence>
<dbReference type="Bgee" id="ENSDARG00000092653">
    <property type="expression patterns" value="Expressed in spleen and 10 other cell types or tissues"/>
</dbReference>
<evidence type="ECO:0000256" key="3">
    <source>
        <dbReference type="ARBA" id="ARBA00022729"/>
    </source>
</evidence>
<evidence type="ECO:0000313" key="15">
    <source>
        <dbReference type="ZFIN" id="ZDB-GENE-100922-103"/>
    </source>
</evidence>
<dbReference type="GeneID" id="100151365"/>
<reference evidence="11 12" key="2">
    <citation type="journal article" date="2013" name="Nature">
        <title>The zebrafish reference genome sequence and its relationship to the human genome.</title>
        <authorList>
            <consortium name="Genome Reference Consortium Zebrafish"/>
            <person name="Howe K."/>
            <person name="Clark M.D."/>
            <person name="Torroja C.F."/>
            <person name="Torrance J."/>
            <person name="Berthelot C."/>
            <person name="Muffato M."/>
            <person name="Collins J.E."/>
            <person name="Humphray S."/>
            <person name="McLaren K."/>
            <person name="Matthews L."/>
            <person name="McLaren S."/>
            <person name="Sealy I."/>
            <person name="Caccamo M."/>
            <person name="Churcher C."/>
            <person name="Scott C."/>
            <person name="Barrett J.C."/>
            <person name="Koch R."/>
            <person name="Rauch G.J."/>
            <person name="White S."/>
            <person name="Chow W."/>
            <person name="Kilian B."/>
            <person name="Quintais L.T."/>
            <person name="Guerra-Assuncao J.A."/>
            <person name="Zhou Y."/>
            <person name="Gu Y."/>
            <person name="Yen J."/>
            <person name="Vogel J.H."/>
            <person name="Eyre T."/>
            <person name="Redmond S."/>
            <person name="Banerjee R."/>
            <person name="Chi J."/>
            <person name="Fu B."/>
            <person name="Langley E."/>
            <person name="Maguire S.F."/>
            <person name="Laird G.K."/>
            <person name="Lloyd D."/>
            <person name="Kenyon E."/>
            <person name="Donaldson S."/>
            <person name="Sehra H."/>
            <person name="Almeida-King J."/>
            <person name="Loveland J."/>
            <person name="Trevanion S."/>
            <person name="Jones M."/>
            <person name="Quail M."/>
            <person name="Willey D."/>
            <person name="Hunt A."/>
            <person name="Burton J."/>
            <person name="Sims S."/>
            <person name="McLay K."/>
            <person name="Plumb B."/>
            <person name="Davis J."/>
            <person name="Clee C."/>
            <person name="Oliver K."/>
            <person name="Clark R."/>
            <person name="Riddle C."/>
            <person name="Elliot D."/>
            <person name="Eliott D."/>
            <person name="Threadgold G."/>
            <person name="Harden G."/>
            <person name="Ware D."/>
            <person name="Begum S."/>
            <person name="Mortimore B."/>
            <person name="Mortimer B."/>
            <person name="Kerry G."/>
            <person name="Heath P."/>
            <person name="Phillimore B."/>
            <person name="Tracey A."/>
            <person name="Corby N."/>
            <person name="Dunn M."/>
            <person name="Johnson C."/>
            <person name="Wood J."/>
            <person name="Clark S."/>
            <person name="Pelan S."/>
            <person name="Griffiths G."/>
            <person name="Smith M."/>
            <person name="Glithero R."/>
            <person name="Howden P."/>
            <person name="Barker N."/>
            <person name="Lloyd C."/>
            <person name="Stevens C."/>
            <person name="Harley J."/>
            <person name="Holt K."/>
            <person name="Panagiotidis G."/>
            <person name="Lovell J."/>
            <person name="Beasley H."/>
            <person name="Henderson C."/>
            <person name="Gordon D."/>
            <person name="Auger K."/>
            <person name="Wright D."/>
            <person name="Collins J."/>
            <person name="Raisen C."/>
            <person name="Dyer L."/>
            <person name="Leung K."/>
            <person name="Robertson L."/>
            <person name="Ambridge K."/>
            <person name="Leongamornlert D."/>
            <person name="McGuire S."/>
            <person name="Gilderthorp R."/>
            <person name="Griffiths C."/>
            <person name="Manthravadi D."/>
            <person name="Nichol S."/>
            <person name="Barker G."/>
            <person name="Whitehead S."/>
            <person name="Kay M."/>
            <person name="Brown J."/>
            <person name="Murnane C."/>
            <person name="Gray E."/>
            <person name="Humphries M."/>
            <person name="Sycamore N."/>
            <person name="Barker D."/>
            <person name="Saunders D."/>
            <person name="Wallis J."/>
            <person name="Babbage A."/>
            <person name="Hammond S."/>
            <person name="Mashreghi-Mohammadi M."/>
            <person name="Barr L."/>
            <person name="Martin S."/>
            <person name="Wray P."/>
            <person name="Ellington A."/>
            <person name="Matthews N."/>
            <person name="Ellwood M."/>
            <person name="Woodmansey R."/>
            <person name="Clark G."/>
            <person name="Cooper J."/>
            <person name="Cooper J."/>
            <person name="Tromans A."/>
            <person name="Grafham D."/>
            <person name="Skuce C."/>
            <person name="Pandian R."/>
            <person name="Andrews R."/>
            <person name="Harrison E."/>
            <person name="Kimberley A."/>
            <person name="Garnett J."/>
            <person name="Fosker N."/>
            <person name="Hall R."/>
            <person name="Garner P."/>
            <person name="Kelly D."/>
            <person name="Bird C."/>
            <person name="Palmer S."/>
            <person name="Gehring I."/>
            <person name="Berger A."/>
            <person name="Dooley C.M."/>
            <person name="Ersan-Urun Z."/>
            <person name="Eser C."/>
            <person name="Geiger H."/>
            <person name="Geisler M."/>
            <person name="Karotki L."/>
            <person name="Kirn A."/>
            <person name="Konantz J."/>
            <person name="Konantz M."/>
            <person name="Oberlander M."/>
            <person name="Rudolph-Geiger S."/>
            <person name="Teucke M."/>
            <person name="Lanz C."/>
            <person name="Raddatz G."/>
            <person name="Osoegawa K."/>
            <person name="Zhu B."/>
            <person name="Rapp A."/>
            <person name="Widaa S."/>
            <person name="Langford C."/>
            <person name="Yang F."/>
            <person name="Schuster S.C."/>
            <person name="Carter N.P."/>
            <person name="Harrow J."/>
            <person name="Ning Z."/>
            <person name="Herrero J."/>
            <person name="Searle S.M."/>
            <person name="Enright A."/>
            <person name="Geisler R."/>
            <person name="Plasterk R.H."/>
            <person name="Lee C."/>
            <person name="Westerfield M."/>
            <person name="de Jong P.J."/>
            <person name="Zon L.I."/>
            <person name="Postlethwait J.H."/>
            <person name="Nusslein-Volhard C."/>
            <person name="Hubbard T.J."/>
            <person name="Roest Crollius H."/>
            <person name="Rogers J."/>
            <person name="Stemple D.L."/>
        </authorList>
    </citation>
    <scope>NUCLEOTIDE SEQUENCE [LARGE SCALE GENOMIC DNA]</scope>
    <source>
        <strain evidence="11">Tuebingen</strain>
    </source>
</reference>
<dbReference type="InterPro" id="IPR013783">
    <property type="entry name" value="Ig-like_fold"/>
</dbReference>
<evidence type="ECO:0000256" key="4">
    <source>
        <dbReference type="ARBA" id="ARBA00022989"/>
    </source>
</evidence>
<keyword evidence="8" id="KW-0393">Immunoglobulin domain</keyword>